<evidence type="ECO:0000313" key="3">
    <source>
        <dbReference type="Proteomes" id="UP000796761"/>
    </source>
</evidence>
<name>A0A8K1GFI8_9PASS</name>
<reference evidence="2" key="1">
    <citation type="submission" date="2019-04" db="EMBL/GenBank/DDBJ databases">
        <title>Genome assembly of Zosterops borbonicus 15179.</title>
        <authorList>
            <person name="Leroy T."/>
            <person name="Anselmetti Y."/>
            <person name="Tilak M.-K."/>
            <person name="Nabholz B."/>
        </authorList>
    </citation>
    <scope>NUCLEOTIDE SEQUENCE</scope>
    <source>
        <strain evidence="2">HGM_15179</strain>
        <tissue evidence="2">Muscle</tissue>
    </source>
</reference>
<keyword evidence="1" id="KW-0472">Membrane</keyword>
<proteinExistence type="predicted"/>
<dbReference type="AlphaFoldDB" id="A0A8K1GFI8"/>
<dbReference type="Proteomes" id="UP000796761">
    <property type="component" value="Unassembled WGS sequence"/>
</dbReference>
<organism evidence="2 3">
    <name type="scientific">Zosterops borbonicus</name>
    <dbReference type="NCBI Taxonomy" id="364589"/>
    <lineage>
        <taxon>Eukaryota</taxon>
        <taxon>Metazoa</taxon>
        <taxon>Chordata</taxon>
        <taxon>Craniata</taxon>
        <taxon>Vertebrata</taxon>
        <taxon>Euteleostomi</taxon>
        <taxon>Archelosauria</taxon>
        <taxon>Archosauria</taxon>
        <taxon>Dinosauria</taxon>
        <taxon>Saurischia</taxon>
        <taxon>Theropoda</taxon>
        <taxon>Coelurosauria</taxon>
        <taxon>Aves</taxon>
        <taxon>Neognathae</taxon>
        <taxon>Neoaves</taxon>
        <taxon>Telluraves</taxon>
        <taxon>Australaves</taxon>
        <taxon>Passeriformes</taxon>
        <taxon>Sylvioidea</taxon>
        <taxon>Zosteropidae</taxon>
        <taxon>Zosterops</taxon>
    </lineage>
</organism>
<sequence>MRQLLLAADGFMAMRKNDAESCGNMILLFDTCIGLMCLLVFRVAENHLNGCLVLQHNDTEPQFSVLQRLAEELLFSVIYIAGEDWPQCYHLKNAIC</sequence>
<evidence type="ECO:0000256" key="1">
    <source>
        <dbReference type="SAM" id="Phobius"/>
    </source>
</evidence>
<feature type="transmembrane region" description="Helical" evidence="1">
    <location>
        <begin position="21"/>
        <end position="41"/>
    </location>
</feature>
<protein>
    <submittedName>
        <fullName evidence="2">Uncharacterized protein</fullName>
    </submittedName>
</protein>
<evidence type="ECO:0000313" key="2">
    <source>
        <dbReference type="EMBL" id="TRZ17197.1"/>
    </source>
</evidence>
<comment type="caution">
    <text evidence="2">The sequence shown here is derived from an EMBL/GenBank/DDBJ whole genome shotgun (WGS) entry which is preliminary data.</text>
</comment>
<keyword evidence="1" id="KW-0812">Transmembrane</keyword>
<accession>A0A8K1GFI8</accession>
<keyword evidence="3" id="KW-1185">Reference proteome</keyword>
<dbReference type="EMBL" id="SWJQ01000281">
    <property type="protein sequence ID" value="TRZ17197.1"/>
    <property type="molecule type" value="Genomic_DNA"/>
</dbReference>
<keyword evidence="1" id="KW-1133">Transmembrane helix</keyword>
<gene>
    <name evidence="2" type="ORF">HGM15179_009931</name>
</gene>